<dbReference type="EMBL" id="VSRR010026339">
    <property type="protein sequence ID" value="MPC67511.1"/>
    <property type="molecule type" value="Genomic_DNA"/>
</dbReference>
<name>A0A5B7H4J1_PORTR</name>
<protein>
    <submittedName>
        <fullName evidence="1">Uncharacterized protein</fullName>
    </submittedName>
</protein>
<comment type="caution">
    <text evidence="1">The sequence shown here is derived from an EMBL/GenBank/DDBJ whole genome shotgun (WGS) entry which is preliminary data.</text>
</comment>
<dbReference type="Proteomes" id="UP000324222">
    <property type="component" value="Unassembled WGS sequence"/>
</dbReference>
<evidence type="ECO:0000313" key="2">
    <source>
        <dbReference type="Proteomes" id="UP000324222"/>
    </source>
</evidence>
<gene>
    <name evidence="1" type="ORF">E2C01_061688</name>
</gene>
<accession>A0A5B7H4J1</accession>
<evidence type="ECO:0000313" key="1">
    <source>
        <dbReference type="EMBL" id="MPC67511.1"/>
    </source>
</evidence>
<organism evidence="1 2">
    <name type="scientific">Portunus trituberculatus</name>
    <name type="common">Swimming crab</name>
    <name type="synonym">Neptunus trituberculatus</name>
    <dbReference type="NCBI Taxonomy" id="210409"/>
    <lineage>
        <taxon>Eukaryota</taxon>
        <taxon>Metazoa</taxon>
        <taxon>Ecdysozoa</taxon>
        <taxon>Arthropoda</taxon>
        <taxon>Crustacea</taxon>
        <taxon>Multicrustacea</taxon>
        <taxon>Malacostraca</taxon>
        <taxon>Eumalacostraca</taxon>
        <taxon>Eucarida</taxon>
        <taxon>Decapoda</taxon>
        <taxon>Pleocyemata</taxon>
        <taxon>Brachyura</taxon>
        <taxon>Eubrachyura</taxon>
        <taxon>Portunoidea</taxon>
        <taxon>Portunidae</taxon>
        <taxon>Portuninae</taxon>
        <taxon>Portunus</taxon>
    </lineage>
</organism>
<proteinExistence type="predicted"/>
<keyword evidence="2" id="KW-1185">Reference proteome</keyword>
<sequence>MATNTTNCFLRSVREFVCQNFINYVSMRDYIRHRHDLCTTPAEKQQITQTDKRDRVHLRPGQAASVQLVILQAD</sequence>
<dbReference type="AlphaFoldDB" id="A0A5B7H4J1"/>
<reference evidence="1 2" key="1">
    <citation type="submission" date="2019-05" db="EMBL/GenBank/DDBJ databases">
        <title>Another draft genome of Portunus trituberculatus and its Hox gene families provides insights of decapod evolution.</title>
        <authorList>
            <person name="Jeong J.-H."/>
            <person name="Song I."/>
            <person name="Kim S."/>
            <person name="Choi T."/>
            <person name="Kim D."/>
            <person name="Ryu S."/>
            <person name="Kim W."/>
        </authorList>
    </citation>
    <scope>NUCLEOTIDE SEQUENCE [LARGE SCALE GENOMIC DNA]</scope>
    <source>
        <tissue evidence="1">Muscle</tissue>
    </source>
</reference>